<dbReference type="Proteomes" id="UP001386955">
    <property type="component" value="Unassembled WGS sequence"/>
</dbReference>
<accession>A0AAN9SEL2</accession>
<dbReference type="AlphaFoldDB" id="A0AAN9SEL2"/>
<protein>
    <submittedName>
        <fullName evidence="1">Uncharacterized protein</fullName>
    </submittedName>
</protein>
<evidence type="ECO:0000313" key="1">
    <source>
        <dbReference type="EMBL" id="KAK7394672.1"/>
    </source>
</evidence>
<evidence type="ECO:0000313" key="2">
    <source>
        <dbReference type="Proteomes" id="UP001386955"/>
    </source>
</evidence>
<proteinExistence type="predicted"/>
<comment type="caution">
    <text evidence="1">The sequence shown here is derived from an EMBL/GenBank/DDBJ whole genome shotgun (WGS) entry which is preliminary data.</text>
</comment>
<keyword evidence="2" id="KW-1185">Reference proteome</keyword>
<organism evidence="1 2">
    <name type="scientific">Psophocarpus tetragonolobus</name>
    <name type="common">Winged bean</name>
    <name type="synonym">Dolichos tetragonolobus</name>
    <dbReference type="NCBI Taxonomy" id="3891"/>
    <lineage>
        <taxon>Eukaryota</taxon>
        <taxon>Viridiplantae</taxon>
        <taxon>Streptophyta</taxon>
        <taxon>Embryophyta</taxon>
        <taxon>Tracheophyta</taxon>
        <taxon>Spermatophyta</taxon>
        <taxon>Magnoliopsida</taxon>
        <taxon>eudicotyledons</taxon>
        <taxon>Gunneridae</taxon>
        <taxon>Pentapetalae</taxon>
        <taxon>rosids</taxon>
        <taxon>fabids</taxon>
        <taxon>Fabales</taxon>
        <taxon>Fabaceae</taxon>
        <taxon>Papilionoideae</taxon>
        <taxon>50 kb inversion clade</taxon>
        <taxon>NPAAA clade</taxon>
        <taxon>indigoferoid/millettioid clade</taxon>
        <taxon>Phaseoleae</taxon>
        <taxon>Psophocarpus</taxon>
    </lineage>
</organism>
<sequence>MYRLQSSCQAYSVDLLFNAVDRFSCSEFHAATLYKFYKYLSHLVKTQCLKFSAKTFLYAVYCAYIEIFFNSKPTIEFVLQKLKRKNLNCEFWCQQKHVNLCYFAGVFDAFADSSVCYQYAYTVLWYHHFEKRVLLS</sequence>
<gene>
    <name evidence="1" type="ORF">VNO78_15207</name>
</gene>
<reference evidence="1 2" key="1">
    <citation type="submission" date="2024-01" db="EMBL/GenBank/DDBJ databases">
        <title>The genomes of 5 underutilized Papilionoideae crops provide insights into root nodulation and disease resistanc.</title>
        <authorList>
            <person name="Jiang F."/>
        </authorList>
    </citation>
    <scope>NUCLEOTIDE SEQUENCE [LARGE SCALE GENOMIC DNA]</scope>
    <source>
        <strain evidence="1">DUOXIRENSHENG_FW03</strain>
        <tissue evidence="1">Leaves</tissue>
    </source>
</reference>
<dbReference type="EMBL" id="JAYMYS010000004">
    <property type="protein sequence ID" value="KAK7394672.1"/>
    <property type="molecule type" value="Genomic_DNA"/>
</dbReference>
<name>A0AAN9SEL2_PSOTE</name>